<dbReference type="KEGG" id="nli:G3M70_15630"/>
<proteinExistence type="predicted"/>
<reference evidence="1 2" key="1">
    <citation type="submission" date="2020-02" db="EMBL/GenBank/DDBJ databases">
        <title>Genomic and physiological characterization of two novel Nitrospinaceae genera.</title>
        <authorList>
            <person name="Mueller A.J."/>
            <person name="Jung M.-Y."/>
            <person name="Strachan C.R."/>
            <person name="Herbold C.W."/>
            <person name="Kirkegaard R.H."/>
            <person name="Daims H."/>
        </authorList>
    </citation>
    <scope>NUCLEOTIDE SEQUENCE [LARGE SCALE GENOMIC DNA]</scope>
    <source>
        <strain evidence="1">EB</strain>
    </source>
</reference>
<accession>A0A7T0G1T5</accession>
<name>A0A7T0G1T5_9BACT</name>
<evidence type="ECO:0000313" key="2">
    <source>
        <dbReference type="Proteomes" id="UP000594688"/>
    </source>
</evidence>
<dbReference type="AlphaFoldDB" id="A0A7T0G1T5"/>
<evidence type="ECO:0000313" key="1">
    <source>
        <dbReference type="EMBL" id="QPJ63226.1"/>
    </source>
</evidence>
<protein>
    <submittedName>
        <fullName evidence="1">Uncharacterized protein</fullName>
    </submittedName>
</protein>
<gene>
    <name evidence="1" type="ORF">G3M70_15630</name>
</gene>
<dbReference type="Proteomes" id="UP000594688">
    <property type="component" value="Chromosome"/>
</dbReference>
<sequence length="180" mass="20372">MAKRQLSFFATRNDLSKVLEVVASRTLFCFASYMDDQEGFPKIYRSILDLPNLSVSVNGELNRENSYLLIENGVTPKIRHIEQRRGGTRKLFDQLSHPESVLLKPGGVMGEFECIIAGQIGTVSDNQWSGDLYKDLLREFKKRFKKVKAFYVGSSAMEKLEAGVRLTSNVKSPPEYDLSL</sequence>
<organism evidence="1 2">
    <name type="scientific">Candidatus Nitronauta litoralis</name>
    <dbReference type="NCBI Taxonomy" id="2705533"/>
    <lineage>
        <taxon>Bacteria</taxon>
        <taxon>Pseudomonadati</taxon>
        <taxon>Nitrospinota/Tectimicrobiota group</taxon>
        <taxon>Nitrospinota</taxon>
        <taxon>Nitrospinia</taxon>
        <taxon>Nitrospinales</taxon>
        <taxon>Nitrospinaceae</taxon>
        <taxon>Candidatus Nitronauta</taxon>
    </lineage>
</organism>
<dbReference type="EMBL" id="CP048685">
    <property type="protein sequence ID" value="QPJ63226.1"/>
    <property type="molecule type" value="Genomic_DNA"/>
</dbReference>